<evidence type="ECO:0000313" key="2">
    <source>
        <dbReference type="EMBL" id="MBW8639990.1"/>
    </source>
</evidence>
<dbReference type="EMBL" id="JAICBX010000005">
    <property type="protein sequence ID" value="MBW8639990.1"/>
    <property type="molecule type" value="Genomic_DNA"/>
</dbReference>
<accession>A0AAE2ZSC9</accession>
<keyword evidence="3" id="KW-1185">Reference proteome</keyword>
<sequence>MAIHRSSVHSALALATMLAVGAGCTVSDTGPVNTGPPRPAAAQELPDSIVGKWDVYPAIGPTSRGCTADFKASYSNGGKGSVNFFACNLVEGLGGINGVSRINAWERKGRTIILSGIAQPNIGTIDLPVDSFTDRVSGVTRDDVRFMMIRK</sequence>
<feature type="chain" id="PRO_5041995330" description="Lipocalin-like domain-containing protein" evidence="1">
    <location>
        <begin position="22"/>
        <end position="151"/>
    </location>
</feature>
<protein>
    <recommendedName>
        <fullName evidence="4">Lipocalin-like domain-containing protein</fullName>
    </recommendedName>
</protein>
<dbReference type="PROSITE" id="PS51257">
    <property type="entry name" value="PROKAR_LIPOPROTEIN"/>
    <property type="match status" value="1"/>
</dbReference>
<evidence type="ECO:0008006" key="4">
    <source>
        <dbReference type="Google" id="ProtNLM"/>
    </source>
</evidence>
<evidence type="ECO:0000256" key="1">
    <source>
        <dbReference type="SAM" id="SignalP"/>
    </source>
</evidence>
<feature type="signal peptide" evidence="1">
    <location>
        <begin position="1"/>
        <end position="21"/>
    </location>
</feature>
<reference evidence="2" key="1">
    <citation type="submission" date="2021-08" db="EMBL/GenBank/DDBJ databases">
        <title>Hoeflea bacterium WL0058 sp. nov., isolated from the sediment.</title>
        <authorList>
            <person name="Wang L."/>
            <person name="Zhang D."/>
        </authorList>
    </citation>
    <scope>NUCLEOTIDE SEQUENCE</scope>
    <source>
        <strain evidence="2">WL0058</strain>
    </source>
</reference>
<organism evidence="2 3">
    <name type="scientific">Flavimaribacter sediminis</name>
    <dbReference type="NCBI Taxonomy" id="2865987"/>
    <lineage>
        <taxon>Bacteria</taxon>
        <taxon>Pseudomonadati</taxon>
        <taxon>Pseudomonadota</taxon>
        <taxon>Alphaproteobacteria</taxon>
        <taxon>Hyphomicrobiales</taxon>
        <taxon>Rhizobiaceae</taxon>
        <taxon>Flavimaribacter</taxon>
    </lineage>
</organism>
<proteinExistence type="predicted"/>
<evidence type="ECO:0000313" key="3">
    <source>
        <dbReference type="Proteomes" id="UP001196509"/>
    </source>
</evidence>
<comment type="caution">
    <text evidence="2">The sequence shown here is derived from an EMBL/GenBank/DDBJ whole genome shotgun (WGS) entry which is preliminary data.</text>
</comment>
<name>A0AAE2ZSC9_9HYPH</name>
<dbReference type="AlphaFoldDB" id="A0AAE2ZSC9"/>
<keyword evidence="1" id="KW-0732">Signal</keyword>
<gene>
    <name evidence="2" type="ORF">K1W69_22535</name>
</gene>
<dbReference type="Proteomes" id="UP001196509">
    <property type="component" value="Unassembled WGS sequence"/>
</dbReference>